<proteinExistence type="inferred from homology"/>
<gene>
    <name evidence="3" type="ORF">B5808_05775</name>
</gene>
<evidence type="ECO:0000313" key="3">
    <source>
        <dbReference type="EMBL" id="ARJ04780.1"/>
    </source>
</evidence>
<evidence type="ECO:0000313" key="4">
    <source>
        <dbReference type="Proteomes" id="UP000192775"/>
    </source>
</evidence>
<reference evidence="3 4" key="1">
    <citation type="submission" date="2017-04" db="EMBL/GenBank/DDBJ databases">
        <authorList>
            <person name="Afonso C.L."/>
            <person name="Miller P.J."/>
            <person name="Scott M.A."/>
            <person name="Spackman E."/>
            <person name="Goraichik I."/>
            <person name="Dimitrov K.M."/>
            <person name="Suarez D.L."/>
            <person name="Swayne D.E."/>
        </authorList>
    </citation>
    <scope>NUCLEOTIDE SEQUENCE [LARGE SCALE GENOMIC DNA]</scope>
    <source>
        <strain evidence="4">XA(T)</strain>
    </source>
</reference>
<dbReference type="RefSeq" id="WP_085018918.1">
    <property type="nucleotide sequence ID" value="NZ_BMHD01000002.1"/>
</dbReference>
<dbReference type="KEGG" id="cphy:B5808_05775"/>
<evidence type="ECO:0000256" key="1">
    <source>
        <dbReference type="ARBA" id="ARBA00006226"/>
    </source>
</evidence>
<dbReference type="Pfam" id="PF05016">
    <property type="entry name" value="ParE_toxin"/>
    <property type="match status" value="1"/>
</dbReference>
<dbReference type="AlphaFoldDB" id="A0A1X9LSA8"/>
<dbReference type="PANTHER" id="PTHR35601:SF1">
    <property type="entry name" value="TOXIN RELE"/>
    <property type="match status" value="1"/>
</dbReference>
<dbReference type="PANTHER" id="PTHR35601">
    <property type="entry name" value="TOXIN RELE"/>
    <property type="match status" value="1"/>
</dbReference>
<keyword evidence="4" id="KW-1185">Reference proteome</keyword>
<dbReference type="Proteomes" id="UP000192775">
    <property type="component" value="Chromosome"/>
</dbReference>
<dbReference type="InterPro" id="IPR007712">
    <property type="entry name" value="RelE/ParE_toxin"/>
</dbReference>
<sequence>MYEVVFTRSAKRALAESLPESVAAAAFEFIVGPLAENPRRVGKRLREPLAPMYSARRGEYRVIYLIDDDRVVVQIVTVSHRRDVYRS</sequence>
<evidence type="ECO:0000256" key="2">
    <source>
        <dbReference type="ARBA" id="ARBA00022649"/>
    </source>
</evidence>
<name>A0A1X9LSA8_9MICO</name>
<organism evidence="3 4">
    <name type="scientific">Cnuibacter physcomitrellae</name>
    <dbReference type="NCBI Taxonomy" id="1619308"/>
    <lineage>
        <taxon>Bacteria</taxon>
        <taxon>Bacillati</taxon>
        <taxon>Actinomycetota</taxon>
        <taxon>Actinomycetes</taxon>
        <taxon>Micrococcales</taxon>
        <taxon>Microbacteriaceae</taxon>
        <taxon>Cnuibacter</taxon>
    </lineage>
</organism>
<dbReference type="InterPro" id="IPR035093">
    <property type="entry name" value="RelE/ParE_toxin_dom_sf"/>
</dbReference>
<dbReference type="EMBL" id="CP020715">
    <property type="protein sequence ID" value="ARJ04780.1"/>
    <property type="molecule type" value="Genomic_DNA"/>
</dbReference>
<comment type="similarity">
    <text evidence="1">Belongs to the RelE toxin family.</text>
</comment>
<protein>
    <submittedName>
        <fullName evidence="3">Plasmid stabilization protein</fullName>
    </submittedName>
</protein>
<dbReference type="Gene3D" id="3.30.2310.20">
    <property type="entry name" value="RelE-like"/>
    <property type="match status" value="1"/>
</dbReference>
<dbReference type="SUPFAM" id="SSF143011">
    <property type="entry name" value="RelE-like"/>
    <property type="match status" value="1"/>
</dbReference>
<keyword evidence="2" id="KW-1277">Toxin-antitoxin system</keyword>
<dbReference type="STRING" id="1619308.B5808_05775"/>
<accession>A0A1X9LSA8</accession>